<evidence type="ECO:0000313" key="13">
    <source>
        <dbReference type="Proteomes" id="UP000183469"/>
    </source>
</evidence>
<evidence type="ECO:0000313" key="12">
    <source>
        <dbReference type="EMBL" id="SDZ73827.1"/>
    </source>
</evidence>
<comment type="cofactor">
    <cofactor evidence="10">
        <name>[4Fe-4S] cluster</name>
        <dbReference type="ChEBI" id="CHEBI:49883"/>
    </cofactor>
    <text evidence="10">Binds 1 [4Fe-4S] cluster. The cluster is coordinated with 3 cysteines and an exchangeable S-adenosyl-L-methionine.</text>
</comment>
<keyword evidence="12" id="KW-0456">Lyase</keyword>
<dbReference type="PANTHER" id="PTHR30352">
    <property type="entry name" value="PYRUVATE FORMATE-LYASE-ACTIVATING ENZYME"/>
    <property type="match status" value="1"/>
</dbReference>
<dbReference type="CDD" id="cd01335">
    <property type="entry name" value="Radical_SAM"/>
    <property type="match status" value="1"/>
</dbReference>
<keyword evidence="9 10" id="KW-0411">Iron-sulfur</keyword>
<dbReference type="GO" id="GO:0046872">
    <property type="term" value="F:metal ion binding"/>
    <property type="evidence" value="ECO:0007669"/>
    <property type="project" value="UniProtKB-UniRule"/>
</dbReference>
<comment type="catalytic activity">
    <reaction evidence="10">
        <text>glycyl-[formate C-acetyltransferase] + reduced [flavodoxin] + S-adenosyl-L-methionine = glycin-2-yl radical-[formate C-acetyltransferase] + semiquinone [flavodoxin] + 5'-deoxyadenosine + L-methionine + H(+)</text>
        <dbReference type="Rhea" id="RHEA:19225"/>
        <dbReference type="Rhea" id="RHEA-COMP:10622"/>
        <dbReference type="Rhea" id="RHEA-COMP:12190"/>
        <dbReference type="Rhea" id="RHEA-COMP:12191"/>
        <dbReference type="Rhea" id="RHEA-COMP:14480"/>
        <dbReference type="ChEBI" id="CHEBI:15378"/>
        <dbReference type="ChEBI" id="CHEBI:17319"/>
        <dbReference type="ChEBI" id="CHEBI:29947"/>
        <dbReference type="ChEBI" id="CHEBI:32722"/>
        <dbReference type="ChEBI" id="CHEBI:57618"/>
        <dbReference type="ChEBI" id="CHEBI:57844"/>
        <dbReference type="ChEBI" id="CHEBI:59789"/>
        <dbReference type="ChEBI" id="CHEBI:140311"/>
        <dbReference type="EC" id="1.97.1.4"/>
    </reaction>
</comment>
<sequence>MKPCKMQQGYYHSKLSFGTVDGPGIRYVLFQAGCQLGCAFCHNPDTWARGEQQITADEVLTEMEDYRNFYESSGGGLTVSGGEPLLQPEFLSELLAKAKAAGFHTAIDTCGLAAKEAILQVLPHTDRVLFSLKGCTEASYQALTKAKFVTIRENLVCIAKRKPVTLRYVLIPGYTAGKDSLAELIRLVHSLPGDVEVEVLPYHTMGIAKWEALGWDYPLKSVPEPTKEEVTAFRQALKQAGIKLAATEK</sequence>
<dbReference type="PIRSF" id="PIRSF000371">
    <property type="entry name" value="PFL_act_enz"/>
    <property type="match status" value="1"/>
</dbReference>
<dbReference type="SFLD" id="SFLDS00029">
    <property type="entry name" value="Radical_SAM"/>
    <property type="match status" value="1"/>
</dbReference>
<dbReference type="InterPro" id="IPR001989">
    <property type="entry name" value="Radical_activat_CS"/>
</dbReference>
<evidence type="ECO:0000256" key="2">
    <source>
        <dbReference type="ARBA" id="ARBA00009777"/>
    </source>
</evidence>
<reference evidence="12 13" key="1">
    <citation type="submission" date="2016-10" db="EMBL/GenBank/DDBJ databases">
        <authorList>
            <person name="de Groot N.N."/>
        </authorList>
    </citation>
    <scope>NUCLEOTIDE SEQUENCE [LARGE SCALE GENOMIC DNA]</scope>
    <source>
        <strain evidence="12 13">DSM 2872</strain>
    </source>
</reference>
<dbReference type="SFLD" id="SFLDG01066">
    <property type="entry name" value="organic_radical-activating_enz"/>
    <property type="match status" value="1"/>
</dbReference>
<keyword evidence="10" id="KW-0963">Cytoplasm</keyword>
<dbReference type="InterPro" id="IPR058240">
    <property type="entry name" value="rSAM_sf"/>
</dbReference>
<dbReference type="InterPro" id="IPR007197">
    <property type="entry name" value="rSAM"/>
</dbReference>
<evidence type="ECO:0000256" key="9">
    <source>
        <dbReference type="ARBA" id="ARBA00023014"/>
    </source>
</evidence>
<evidence type="ECO:0000256" key="8">
    <source>
        <dbReference type="ARBA" id="ARBA00023004"/>
    </source>
</evidence>
<evidence type="ECO:0000256" key="7">
    <source>
        <dbReference type="ARBA" id="ARBA00023002"/>
    </source>
</evidence>
<dbReference type="EC" id="1.97.1.4" evidence="10"/>
<evidence type="ECO:0000256" key="5">
    <source>
        <dbReference type="ARBA" id="ARBA00022691"/>
    </source>
</evidence>
<comment type="subcellular location">
    <subcellularLocation>
        <location evidence="10">Cytoplasm</location>
    </subcellularLocation>
</comment>
<evidence type="ECO:0000256" key="4">
    <source>
        <dbReference type="ARBA" id="ARBA00022485"/>
    </source>
</evidence>
<dbReference type="PANTHER" id="PTHR30352:SF5">
    <property type="entry name" value="PYRUVATE FORMATE-LYASE 1-ACTIVATING ENZYME"/>
    <property type="match status" value="1"/>
</dbReference>
<evidence type="ECO:0000256" key="10">
    <source>
        <dbReference type="RuleBase" id="RU362053"/>
    </source>
</evidence>
<comment type="similarity">
    <text evidence="2 10">Belongs to the organic radical-activating enzymes family.</text>
</comment>
<comment type="function">
    <text evidence="1 10">Activation of pyruvate formate-lyase under anaerobic conditions by generation of an organic free radical, using S-adenosylmethionine and reduced flavodoxin as cosubstrates to produce 5'-deoxy-adenosine.</text>
</comment>
<dbReference type="NCBIfam" id="TIGR02493">
    <property type="entry name" value="PFLA"/>
    <property type="match status" value="1"/>
</dbReference>
<dbReference type="InterPro" id="IPR012839">
    <property type="entry name" value="Organic_radical_activase"/>
</dbReference>
<dbReference type="Proteomes" id="UP000183469">
    <property type="component" value="Unassembled WGS sequence"/>
</dbReference>
<dbReference type="EMBL" id="FNQG01000002">
    <property type="protein sequence ID" value="SDZ73827.1"/>
    <property type="molecule type" value="Genomic_DNA"/>
</dbReference>
<keyword evidence="5 10" id="KW-0949">S-adenosyl-L-methionine</keyword>
<dbReference type="GO" id="GO:0043365">
    <property type="term" value="F:[formate-C-acetyltransferase]-activating enzyme activity"/>
    <property type="evidence" value="ECO:0007669"/>
    <property type="project" value="UniProtKB-UniRule"/>
</dbReference>
<dbReference type="Gene3D" id="3.20.20.70">
    <property type="entry name" value="Aldolase class I"/>
    <property type="match status" value="1"/>
</dbReference>
<evidence type="ECO:0000256" key="1">
    <source>
        <dbReference type="ARBA" id="ARBA00003141"/>
    </source>
</evidence>
<dbReference type="GO" id="GO:0005737">
    <property type="term" value="C:cytoplasm"/>
    <property type="evidence" value="ECO:0007669"/>
    <property type="project" value="UniProtKB-SubCell"/>
</dbReference>
<organism evidence="12 13">
    <name type="scientific">Selenomonas ruminantium</name>
    <dbReference type="NCBI Taxonomy" id="971"/>
    <lineage>
        <taxon>Bacteria</taxon>
        <taxon>Bacillati</taxon>
        <taxon>Bacillota</taxon>
        <taxon>Negativicutes</taxon>
        <taxon>Selenomonadales</taxon>
        <taxon>Selenomonadaceae</taxon>
        <taxon>Selenomonas</taxon>
    </lineage>
</organism>
<proteinExistence type="inferred from homology"/>
<dbReference type="InterPro" id="IPR034457">
    <property type="entry name" value="Organic_radical-activating"/>
</dbReference>
<dbReference type="AlphaFoldDB" id="A0A1H3VG82"/>
<gene>
    <name evidence="12" type="ORF">SAMN05660648_00202</name>
</gene>
<protein>
    <recommendedName>
        <fullName evidence="3 10">Pyruvate formate-lyase-activating enzyme</fullName>
        <ecNumber evidence="10">1.97.1.4</ecNumber>
    </recommendedName>
</protein>
<keyword evidence="4 10" id="KW-0004">4Fe-4S</keyword>
<dbReference type="SUPFAM" id="SSF102114">
    <property type="entry name" value="Radical SAM enzymes"/>
    <property type="match status" value="1"/>
</dbReference>
<keyword evidence="12" id="KW-0670">Pyruvate</keyword>
<feature type="domain" description="Radical SAM core" evidence="11">
    <location>
        <begin position="20"/>
        <end position="243"/>
    </location>
</feature>
<dbReference type="InterPro" id="IPR013785">
    <property type="entry name" value="Aldolase_TIM"/>
</dbReference>
<dbReference type="PROSITE" id="PS51918">
    <property type="entry name" value="RADICAL_SAM"/>
    <property type="match status" value="1"/>
</dbReference>
<keyword evidence="6 10" id="KW-0479">Metal-binding</keyword>
<evidence type="ECO:0000259" key="11">
    <source>
        <dbReference type="PROSITE" id="PS51918"/>
    </source>
</evidence>
<dbReference type="InterPro" id="IPR012838">
    <property type="entry name" value="PFL1_activating"/>
</dbReference>
<dbReference type="PROSITE" id="PS01087">
    <property type="entry name" value="RADICAL_ACTIVATING"/>
    <property type="match status" value="1"/>
</dbReference>
<name>A0A1H3VG82_SELRU</name>
<dbReference type="GO" id="GO:0016829">
    <property type="term" value="F:lyase activity"/>
    <property type="evidence" value="ECO:0007669"/>
    <property type="project" value="UniProtKB-KW"/>
</dbReference>
<keyword evidence="8 10" id="KW-0408">Iron</keyword>
<dbReference type="GO" id="GO:0051539">
    <property type="term" value="F:4 iron, 4 sulfur cluster binding"/>
    <property type="evidence" value="ECO:0007669"/>
    <property type="project" value="UniProtKB-UniRule"/>
</dbReference>
<dbReference type="Pfam" id="PF04055">
    <property type="entry name" value="Radical_SAM"/>
    <property type="match status" value="1"/>
</dbReference>
<keyword evidence="7 10" id="KW-0560">Oxidoreductase</keyword>
<evidence type="ECO:0000256" key="3">
    <source>
        <dbReference type="ARBA" id="ARBA00021356"/>
    </source>
</evidence>
<accession>A0A1H3VG82</accession>
<evidence type="ECO:0000256" key="6">
    <source>
        <dbReference type="ARBA" id="ARBA00022723"/>
    </source>
</evidence>